<sequence length="401" mass="47072">MNIFRSIYIFLKALLRLAFVIVNNIYCIPTYCIWMLLILPLKKYHPALYWRIEGFFFHWLLSMVTLWSWSAGYHIVEMGDDIRHCLEDRTLVLVNHQSTGDVPMMMATLNPKPKVLPSVMWIMDYVFKFTNFGIVSVVHEDHFILSGKSQRDQGILLLRKHLRESYLPLKRKLMVLFPEGGFLRKRKETSQRYAIKNNLPHLEHVTIPRMGAIRAIMDELATHKEESEQPTANNNKFGSDFEYRGAKLAKRYHDPLSFSDTGCIKDPNSPMKDPNEDVLSWILDITIGYPGGRPIDLSHIIFGHRDPCQTFLYYRLYHLSEVPKEEEAFSKWLLDRWVEKETMLEQFYTSGEFPQKSSAYLIPPRPVTQNNLRFLLLHLFFMLSSYVHYIIISFIISKING</sequence>
<proteinExistence type="inferred from homology"/>
<dbReference type="PANTHER" id="PTHR10983">
    <property type="entry name" value="1-ACYLGLYCEROL-3-PHOSPHATE ACYLTRANSFERASE-RELATED"/>
    <property type="match status" value="1"/>
</dbReference>
<keyword evidence="3" id="KW-0012">Acyltransferase</keyword>
<evidence type="ECO:0000256" key="4">
    <source>
        <dbReference type="SAM" id="Phobius"/>
    </source>
</evidence>
<dbReference type="CDD" id="cd07990">
    <property type="entry name" value="LPLAT_LCLAT1-like"/>
    <property type="match status" value="1"/>
</dbReference>
<keyword evidence="7" id="KW-1185">Reference proteome</keyword>
<reference evidence="6" key="1">
    <citation type="submission" date="2021-12" db="EMBL/GenBank/DDBJ databases">
        <authorList>
            <person name="King R."/>
        </authorList>
    </citation>
    <scope>NUCLEOTIDE SEQUENCE</scope>
</reference>
<evidence type="ECO:0000256" key="2">
    <source>
        <dbReference type="ARBA" id="ARBA00022679"/>
    </source>
</evidence>
<keyword evidence="4" id="KW-0472">Membrane</keyword>
<keyword evidence="2" id="KW-0808">Transferase</keyword>
<evidence type="ECO:0000259" key="5">
    <source>
        <dbReference type="Pfam" id="PF16076"/>
    </source>
</evidence>
<feature type="transmembrane region" description="Helical" evidence="4">
    <location>
        <begin position="14"/>
        <end position="36"/>
    </location>
</feature>
<keyword evidence="4" id="KW-1133">Transmembrane helix</keyword>
<gene>
    <name evidence="6" type="ORF">BEMITA_LOCUS5488</name>
</gene>
<organism evidence="6 7">
    <name type="scientific">Bemisia tabaci</name>
    <name type="common">Sweetpotato whitefly</name>
    <name type="synonym">Aleurodes tabaci</name>
    <dbReference type="NCBI Taxonomy" id="7038"/>
    <lineage>
        <taxon>Eukaryota</taxon>
        <taxon>Metazoa</taxon>
        <taxon>Ecdysozoa</taxon>
        <taxon>Arthropoda</taxon>
        <taxon>Hexapoda</taxon>
        <taxon>Insecta</taxon>
        <taxon>Pterygota</taxon>
        <taxon>Neoptera</taxon>
        <taxon>Paraneoptera</taxon>
        <taxon>Hemiptera</taxon>
        <taxon>Sternorrhyncha</taxon>
        <taxon>Aleyrodoidea</taxon>
        <taxon>Aleyrodidae</taxon>
        <taxon>Aleyrodinae</taxon>
        <taxon>Bemisia</taxon>
    </lineage>
</organism>
<evidence type="ECO:0000256" key="1">
    <source>
        <dbReference type="ARBA" id="ARBA00008655"/>
    </source>
</evidence>
<evidence type="ECO:0000313" key="7">
    <source>
        <dbReference type="Proteomes" id="UP001152759"/>
    </source>
</evidence>
<protein>
    <recommendedName>
        <fullName evidence="5">Acyltransferase C-terminal domain-containing protein</fullName>
    </recommendedName>
</protein>
<dbReference type="AlphaFoldDB" id="A0A9P0G081"/>
<dbReference type="Pfam" id="PF16076">
    <property type="entry name" value="Acyltransf_C"/>
    <property type="match status" value="1"/>
</dbReference>
<dbReference type="InterPro" id="IPR032098">
    <property type="entry name" value="Acyltransf_C"/>
</dbReference>
<dbReference type="EMBL" id="OU963864">
    <property type="protein sequence ID" value="CAH0768337.1"/>
    <property type="molecule type" value="Genomic_DNA"/>
</dbReference>
<name>A0A9P0G081_BEMTA</name>
<feature type="transmembrane region" description="Helical" evidence="4">
    <location>
        <begin position="56"/>
        <end position="76"/>
    </location>
</feature>
<dbReference type="KEGG" id="btab:109044211"/>
<dbReference type="GO" id="GO:0016746">
    <property type="term" value="F:acyltransferase activity"/>
    <property type="evidence" value="ECO:0007669"/>
    <property type="project" value="UniProtKB-KW"/>
</dbReference>
<dbReference type="GO" id="GO:0005783">
    <property type="term" value="C:endoplasmic reticulum"/>
    <property type="evidence" value="ECO:0007669"/>
    <property type="project" value="TreeGrafter"/>
</dbReference>
<dbReference type="OrthoDB" id="5920068at2759"/>
<comment type="similarity">
    <text evidence="1">Belongs to the 1-acyl-sn-glycerol-3-phosphate acyltransferase family.</text>
</comment>
<feature type="domain" description="Acyltransferase C-terminal" evidence="5">
    <location>
        <begin position="305"/>
        <end position="366"/>
    </location>
</feature>
<dbReference type="GO" id="GO:0036149">
    <property type="term" value="P:phosphatidylinositol acyl-chain remodeling"/>
    <property type="evidence" value="ECO:0007669"/>
    <property type="project" value="TreeGrafter"/>
</dbReference>
<evidence type="ECO:0000313" key="6">
    <source>
        <dbReference type="EMBL" id="CAH0768337.1"/>
    </source>
</evidence>
<dbReference type="SUPFAM" id="SSF69593">
    <property type="entry name" value="Glycerol-3-phosphate (1)-acyltransferase"/>
    <property type="match status" value="1"/>
</dbReference>
<dbReference type="PANTHER" id="PTHR10983:SF2">
    <property type="entry name" value="ACYL-COA:LYSOPHOSPHATIDYLGLYCEROL ACYLTRANSFERASE 1"/>
    <property type="match status" value="1"/>
</dbReference>
<accession>A0A9P0G081</accession>
<keyword evidence="4" id="KW-0812">Transmembrane</keyword>
<evidence type="ECO:0000256" key="3">
    <source>
        <dbReference type="ARBA" id="ARBA00023315"/>
    </source>
</evidence>
<feature type="transmembrane region" description="Helical" evidence="4">
    <location>
        <begin position="374"/>
        <end position="396"/>
    </location>
</feature>
<dbReference type="Proteomes" id="UP001152759">
    <property type="component" value="Chromosome 3"/>
</dbReference>